<dbReference type="PANTHER" id="PTHR46535:SF1">
    <property type="entry name" value="NEDD4-BINDING PROTEIN 2"/>
    <property type="match status" value="1"/>
</dbReference>
<accession>W2RS91</accession>
<organism evidence="4 5">
    <name type="scientific">Cyphellophora europaea (strain CBS 101466)</name>
    <name type="common">Phialophora europaea</name>
    <dbReference type="NCBI Taxonomy" id="1220924"/>
    <lineage>
        <taxon>Eukaryota</taxon>
        <taxon>Fungi</taxon>
        <taxon>Dikarya</taxon>
        <taxon>Ascomycota</taxon>
        <taxon>Pezizomycotina</taxon>
        <taxon>Eurotiomycetes</taxon>
        <taxon>Chaetothyriomycetidae</taxon>
        <taxon>Chaetothyriales</taxon>
        <taxon>Cyphellophoraceae</taxon>
        <taxon>Cyphellophora</taxon>
    </lineage>
</organism>
<feature type="region of interest" description="Disordered" evidence="1">
    <location>
        <begin position="67"/>
        <end position="95"/>
    </location>
</feature>
<feature type="domain" description="CUE" evidence="3">
    <location>
        <begin position="123"/>
        <end position="168"/>
    </location>
</feature>
<dbReference type="VEuPathDB" id="FungiDB:HMPREF1541_05545"/>
<dbReference type="GO" id="GO:0004519">
    <property type="term" value="F:endonuclease activity"/>
    <property type="evidence" value="ECO:0007669"/>
    <property type="project" value="TreeGrafter"/>
</dbReference>
<dbReference type="RefSeq" id="XP_008718107.1">
    <property type="nucleotide sequence ID" value="XM_008719885.1"/>
</dbReference>
<dbReference type="Proteomes" id="UP000030752">
    <property type="component" value="Unassembled WGS sequence"/>
</dbReference>
<dbReference type="PANTHER" id="PTHR46535">
    <property type="entry name" value="NEDD4-BINDING PROTEIN 2"/>
    <property type="match status" value="1"/>
</dbReference>
<dbReference type="InterPro" id="IPR002625">
    <property type="entry name" value="Smr_dom"/>
</dbReference>
<dbReference type="InterPro" id="IPR036063">
    <property type="entry name" value="Smr_dom_sf"/>
</dbReference>
<dbReference type="GO" id="GO:0043130">
    <property type="term" value="F:ubiquitin binding"/>
    <property type="evidence" value="ECO:0007669"/>
    <property type="project" value="InterPro"/>
</dbReference>
<proteinExistence type="predicted"/>
<keyword evidence="5" id="KW-1185">Reference proteome</keyword>
<dbReference type="STRING" id="1220924.W2RS91"/>
<dbReference type="eggNOG" id="KOG2401">
    <property type="taxonomic scope" value="Eukaryota"/>
</dbReference>
<feature type="domain" description="Smr" evidence="2">
    <location>
        <begin position="439"/>
        <end position="523"/>
    </location>
</feature>
<sequence>MSYHSSRYILLTVFQALRKTYCPPLDDSLFYAVASDYDLTISEHYAALRATLDALKEDAIVNEAANADPAVDTATDPSISAQNASTTTPDGHSRDITSVISDLSTLNLGANEGSLGEDLEHLSGTEKRKYLKDLFPGTDTAKITDILTEAGSLQGAIDELLNVAFLSTHGDGFSNDGQPQAKGVEGFAEEHKTNRGRKRRNKRKHRTTDSSRANSANSWGTDNAPTVNVWANASGDVDFICSRTTLSAQVVTSLYHRKSANLNDTIKELADMEQTKLVSFDAADPVVQMQVAELKENFPAVSASRIQGLLHLARNIPSATYELLEAMVEHSAEDQPTGKLHGVVQYAAVDLSKEKDDSWNTVTSGSANRTNYGADHSYAASRAFGQAAAAARKSKSDRLMGGAAAYYASIGHEHIKMAKAQSSAAADVLVSQQSTRTMIDLHGVSVSDAVRIANARTQAWWDGLGDARYVTSERVRASFQIVTGVGTHSRNNAPRIGPAVAKSLVREGWRVEVGHGEMFVRGKARR</sequence>
<protein>
    <recommendedName>
        <fullName evidence="6">Smr domain-containing protein</fullName>
    </recommendedName>
</protein>
<gene>
    <name evidence="4" type="ORF">HMPREF1541_05545</name>
</gene>
<dbReference type="InterPro" id="IPR052772">
    <property type="entry name" value="Endo/PolyKinase_Domain-Protein"/>
</dbReference>
<feature type="compositionally biased region" description="Basic residues" evidence="1">
    <location>
        <begin position="194"/>
        <end position="206"/>
    </location>
</feature>
<evidence type="ECO:0000313" key="5">
    <source>
        <dbReference type="Proteomes" id="UP000030752"/>
    </source>
</evidence>
<dbReference type="PROSITE" id="PS51140">
    <property type="entry name" value="CUE"/>
    <property type="match status" value="1"/>
</dbReference>
<evidence type="ECO:0000259" key="3">
    <source>
        <dbReference type="PROSITE" id="PS51140"/>
    </source>
</evidence>
<evidence type="ECO:0000313" key="4">
    <source>
        <dbReference type="EMBL" id="ETN39322.1"/>
    </source>
</evidence>
<dbReference type="GeneID" id="19972884"/>
<dbReference type="CDD" id="cd14279">
    <property type="entry name" value="CUE"/>
    <property type="match status" value="1"/>
</dbReference>
<dbReference type="HOGENOM" id="CLU_023589_0_0_1"/>
<dbReference type="InParanoid" id="W2RS91"/>
<dbReference type="OrthoDB" id="443981at2759"/>
<dbReference type="SUPFAM" id="SSF160443">
    <property type="entry name" value="SMR domain-like"/>
    <property type="match status" value="1"/>
</dbReference>
<dbReference type="PROSITE" id="PS50828">
    <property type="entry name" value="SMR"/>
    <property type="match status" value="1"/>
</dbReference>
<dbReference type="EMBL" id="KB822721">
    <property type="protein sequence ID" value="ETN39322.1"/>
    <property type="molecule type" value="Genomic_DNA"/>
</dbReference>
<dbReference type="Gene3D" id="3.30.1370.110">
    <property type="match status" value="1"/>
</dbReference>
<dbReference type="InterPro" id="IPR003892">
    <property type="entry name" value="CUE"/>
</dbReference>
<feature type="compositionally biased region" description="Polar residues" evidence="1">
    <location>
        <begin position="75"/>
        <end position="95"/>
    </location>
</feature>
<reference evidence="4 5" key="1">
    <citation type="submission" date="2013-03" db="EMBL/GenBank/DDBJ databases">
        <title>The Genome Sequence of Phialophora europaea CBS 101466.</title>
        <authorList>
            <consortium name="The Broad Institute Genomics Platform"/>
            <person name="Cuomo C."/>
            <person name="de Hoog S."/>
            <person name="Gorbushina A."/>
            <person name="Walker B."/>
            <person name="Young S.K."/>
            <person name="Zeng Q."/>
            <person name="Gargeya S."/>
            <person name="Fitzgerald M."/>
            <person name="Haas B."/>
            <person name="Abouelleil A."/>
            <person name="Allen A.W."/>
            <person name="Alvarado L."/>
            <person name="Arachchi H.M."/>
            <person name="Berlin A.M."/>
            <person name="Chapman S.B."/>
            <person name="Gainer-Dewar J."/>
            <person name="Goldberg J."/>
            <person name="Griggs A."/>
            <person name="Gujja S."/>
            <person name="Hansen M."/>
            <person name="Howarth C."/>
            <person name="Imamovic A."/>
            <person name="Ireland A."/>
            <person name="Larimer J."/>
            <person name="McCowan C."/>
            <person name="Murphy C."/>
            <person name="Pearson M."/>
            <person name="Poon T.W."/>
            <person name="Priest M."/>
            <person name="Roberts A."/>
            <person name="Saif S."/>
            <person name="Shea T."/>
            <person name="Sisk P."/>
            <person name="Sykes S."/>
            <person name="Wortman J."/>
            <person name="Nusbaum C."/>
            <person name="Birren B."/>
        </authorList>
    </citation>
    <scope>NUCLEOTIDE SEQUENCE [LARGE SCALE GENOMIC DNA]</scope>
    <source>
        <strain evidence="4 5">CBS 101466</strain>
    </source>
</reference>
<dbReference type="GO" id="GO:0005634">
    <property type="term" value="C:nucleus"/>
    <property type="evidence" value="ECO:0007669"/>
    <property type="project" value="TreeGrafter"/>
</dbReference>
<dbReference type="Pfam" id="PF26286">
    <property type="entry name" value="UBA_10"/>
    <property type="match status" value="1"/>
</dbReference>
<dbReference type="InterPro" id="IPR058864">
    <property type="entry name" value="UBA_10"/>
</dbReference>
<dbReference type="SMART" id="SM00463">
    <property type="entry name" value="SMR"/>
    <property type="match status" value="1"/>
</dbReference>
<evidence type="ECO:0008006" key="6">
    <source>
        <dbReference type="Google" id="ProtNLM"/>
    </source>
</evidence>
<feature type="region of interest" description="Disordered" evidence="1">
    <location>
        <begin position="173"/>
        <end position="224"/>
    </location>
</feature>
<dbReference type="AlphaFoldDB" id="W2RS91"/>
<evidence type="ECO:0000259" key="2">
    <source>
        <dbReference type="PROSITE" id="PS50828"/>
    </source>
</evidence>
<feature type="compositionally biased region" description="Polar residues" evidence="1">
    <location>
        <begin position="210"/>
        <end position="224"/>
    </location>
</feature>
<name>W2RS91_CYPE1</name>
<evidence type="ECO:0000256" key="1">
    <source>
        <dbReference type="SAM" id="MobiDB-lite"/>
    </source>
</evidence>